<reference evidence="2 3" key="1">
    <citation type="submission" date="2016-05" db="EMBL/GenBank/DDBJ databases">
        <title>Genomic Taxonomy of the Vibrionaceae.</title>
        <authorList>
            <person name="Gomez-Gil B."/>
            <person name="Enciso-Ibarra J."/>
        </authorList>
    </citation>
    <scope>NUCLEOTIDE SEQUENCE [LARGE SCALE GENOMIC DNA]</scope>
    <source>
        <strain evidence="2 3">CAIM 1920</strain>
    </source>
</reference>
<dbReference type="EMBL" id="LYBM01000004">
    <property type="protein sequence ID" value="ODA35359.1"/>
    <property type="molecule type" value="Genomic_DNA"/>
</dbReference>
<accession>A0A1C3EQ85</accession>
<dbReference type="SMART" id="SM00487">
    <property type="entry name" value="DEXDc"/>
    <property type="match status" value="1"/>
</dbReference>
<gene>
    <name evidence="2" type="ORF">A8L45_04125</name>
</gene>
<dbReference type="Pfam" id="PF13245">
    <property type="entry name" value="AAA_19"/>
    <property type="match status" value="1"/>
</dbReference>
<comment type="caution">
    <text evidence="2">The sequence shown here is derived from an EMBL/GenBank/DDBJ whole genome shotgun (WGS) entry which is preliminary data.</text>
</comment>
<feature type="domain" description="Helicase ATP-binding" evidence="1">
    <location>
        <begin position="68"/>
        <end position="197"/>
    </location>
</feature>
<dbReference type="InterPro" id="IPR014001">
    <property type="entry name" value="Helicase_ATP-bd"/>
</dbReference>
<sequence>MGREAIRIVEIMDYYKDLLAIKPLTQYGVKKIVDCLIPQVYNKACWISRIKDDNRTWLKLTDDQIYISKKAMDKQRTIITGWPGSGKTIVLIHVCRQLAVQGKKTLVVTFNRLLSNKISDELKGTSDCKVFSFNKLCTEYSEEGVFTFCIEESLRNIVKQNKLSEFDVLLVDEGQAISEESWRLFEECFRDKKIVVMCDDAQAFGYENSVNLAFLESLMNVKAFLLTESMRMPKAVCEELKLFSTPDYSVINRREFEKDTLNRVVTFDQSEKLKKAIARLLSDGIAKSDICILKPAKVTVPIDLVPVGIELENIGKYRGLEKPIVIIYAPSDMSQTDFFCAYSRATSRCIVILSANHIQYGDYGELGRLIYKKDPERVKSLAEKGLLKNKIFSKHSGLKFNLEIRDILNLYWCEKWNSYFFYSEKYPLLQELILCHLEVTHIDGIISWTDRSLNHFRVSGNKNITLRSRVSDYELNNCSKCGCEVISDFGCGNCDDNFSFYDMICSKNEIKNRFSKIINIIKGEETLSKESKNNISPFLSASLLVMNKLDDFIKYEILSIINKADNYITKTIIIHIFYLIFNNKHNKDILIINKSVIDFVKRCSPSIRNELSDASIAAFVSNSIVFLESSNILKKIGKGKFVVIIKVI</sequence>
<evidence type="ECO:0000313" key="2">
    <source>
        <dbReference type="EMBL" id="ODA35359.1"/>
    </source>
</evidence>
<dbReference type="AlphaFoldDB" id="A0A1C3EQ85"/>
<dbReference type="OrthoDB" id="7066673at2"/>
<dbReference type="SUPFAM" id="SSF52540">
    <property type="entry name" value="P-loop containing nucleoside triphosphate hydrolases"/>
    <property type="match status" value="1"/>
</dbReference>
<proteinExistence type="predicted"/>
<dbReference type="InterPro" id="IPR027417">
    <property type="entry name" value="P-loop_NTPase"/>
</dbReference>
<dbReference type="Proteomes" id="UP000094936">
    <property type="component" value="Unassembled WGS sequence"/>
</dbReference>
<protein>
    <recommendedName>
        <fullName evidence="1">Helicase ATP-binding domain-containing protein</fullName>
    </recommendedName>
</protein>
<keyword evidence="3" id="KW-1185">Reference proteome</keyword>
<evidence type="ECO:0000313" key="3">
    <source>
        <dbReference type="Proteomes" id="UP000094936"/>
    </source>
</evidence>
<dbReference type="STRING" id="1080227.A8L45_04125"/>
<dbReference type="PROSITE" id="PS51192">
    <property type="entry name" value="HELICASE_ATP_BIND_1"/>
    <property type="match status" value="1"/>
</dbReference>
<evidence type="ECO:0000259" key="1">
    <source>
        <dbReference type="PROSITE" id="PS51192"/>
    </source>
</evidence>
<name>A0A1C3EQ85_9GAMM</name>
<dbReference type="Gene3D" id="3.40.50.300">
    <property type="entry name" value="P-loop containing nucleotide triphosphate hydrolases"/>
    <property type="match status" value="1"/>
</dbReference>
<dbReference type="RefSeq" id="WP_068899527.1">
    <property type="nucleotide sequence ID" value="NZ_LYBM01000004.1"/>
</dbReference>
<organism evidence="2 3">
    <name type="scientific">Veronia pacifica</name>
    <dbReference type="NCBI Taxonomy" id="1080227"/>
    <lineage>
        <taxon>Bacteria</taxon>
        <taxon>Pseudomonadati</taxon>
        <taxon>Pseudomonadota</taxon>
        <taxon>Gammaproteobacteria</taxon>
        <taxon>Vibrionales</taxon>
        <taxon>Vibrionaceae</taxon>
        <taxon>Veronia</taxon>
    </lineage>
</organism>